<proteinExistence type="predicted"/>
<dbReference type="Proteomes" id="UP000053558">
    <property type="component" value="Unassembled WGS sequence"/>
</dbReference>
<dbReference type="AlphaFoldDB" id="A0A5M3MQF6"/>
<dbReference type="GeneID" id="19207727"/>
<dbReference type="EMBL" id="JH711578">
    <property type="protein sequence ID" value="EIW81419.1"/>
    <property type="molecule type" value="Genomic_DNA"/>
</dbReference>
<reference evidence="3" key="1">
    <citation type="journal article" date="2012" name="Science">
        <title>The Paleozoic origin of enzymatic lignin decomposition reconstructed from 31 fungal genomes.</title>
        <authorList>
            <person name="Floudas D."/>
            <person name="Binder M."/>
            <person name="Riley R."/>
            <person name="Barry K."/>
            <person name="Blanchette R.A."/>
            <person name="Henrissat B."/>
            <person name="Martinez A.T."/>
            <person name="Otillar R."/>
            <person name="Spatafora J.W."/>
            <person name="Yadav J.S."/>
            <person name="Aerts A."/>
            <person name="Benoit I."/>
            <person name="Boyd A."/>
            <person name="Carlson A."/>
            <person name="Copeland A."/>
            <person name="Coutinho P.M."/>
            <person name="de Vries R.P."/>
            <person name="Ferreira P."/>
            <person name="Findley K."/>
            <person name="Foster B."/>
            <person name="Gaskell J."/>
            <person name="Glotzer D."/>
            <person name="Gorecki P."/>
            <person name="Heitman J."/>
            <person name="Hesse C."/>
            <person name="Hori C."/>
            <person name="Igarashi K."/>
            <person name="Jurgens J.A."/>
            <person name="Kallen N."/>
            <person name="Kersten P."/>
            <person name="Kohler A."/>
            <person name="Kuees U."/>
            <person name="Kumar T.K.A."/>
            <person name="Kuo A."/>
            <person name="LaButti K."/>
            <person name="Larrondo L.F."/>
            <person name="Lindquist E."/>
            <person name="Ling A."/>
            <person name="Lombard V."/>
            <person name="Lucas S."/>
            <person name="Lundell T."/>
            <person name="Martin R."/>
            <person name="McLaughlin D.J."/>
            <person name="Morgenstern I."/>
            <person name="Morin E."/>
            <person name="Murat C."/>
            <person name="Nagy L.G."/>
            <person name="Nolan M."/>
            <person name="Ohm R.A."/>
            <person name="Patyshakuliyeva A."/>
            <person name="Rokas A."/>
            <person name="Ruiz-Duenas F.J."/>
            <person name="Sabat G."/>
            <person name="Salamov A."/>
            <person name="Samejima M."/>
            <person name="Schmutz J."/>
            <person name="Slot J.C."/>
            <person name="St John F."/>
            <person name="Stenlid J."/>
            <person name="Sun H."/>
            <person name="Sun S."/>
            <person name="Syed K."/>
            <person name="Tsang A."/>
            <person name="Wiebenga A."/>
            <person name="Young D."/>
            <person name="Pisabarro A."/>
            <person name="Eastwood D.C."/>
            <person name="Martin F."/>
            <person name="Cullen D."/>
            <person name="Grigoriev I.V."/>
            <person name="Hibbett D.S."/>
        </authorList>
    </citation>
    <scope>NUCLEOTIDE SEQUENCE [LARGE SCALE GENOMIC DNA]</scope>
    <source>
        <strain evidence="3">RWD-64-598 SS2</strain>
    </source>
</reference>
<dbReference type="Gene3D" id="1.20.5.170">
    <property type="match status" value="1"/>
</dbReference>
<dbReference type="InterPro" id="IPR019357">
    <property type="entry name" value="SCOC"/>
</dbReference>
<dbReference type="KEGG" id="cput:CONPUDRAFT_55408"/>
<dbReference type="OMA" id="NLTMQMA"/>
<keyword evidence="3" id="KW-1185">Reference proteome</keyword>
<evidence type="ECO:0000313" key="2">
    <source>
        <dbReference type="EMBL" id="EIW81419.1"/>
    </source>
</evidence>
<dbReference type="Pfam" id="PF10224">
    <property type="entry name" value="DUF2205"/>
    <property type="match status" value="1"/>
</dbReference>
<dbReference type="RefSeq" id="XP_007768200.1">
    <property type="nucleotide sequence ID" value="XM_007770010.1"/>
</dbReference>
<comment type="caution">
    <text evidence="2">The sequence shown here is derived from an EMBL/GenBank/DDBJ whole genome shotgun (WGS) entry which is preliminary data.</text>
</comment>
<evidence type="ECO:0000256" key="1">
    <source>
        <dbReference type="SAM" id="MobiDB-lite"/>
    </source>
</evidence>
<accession>A0A5M3MQF6</accession>
<sequence length="83" mass="9103">MSFAGGFDEPEAWGAPDSGSGDFVKDAIRKELVIREIAAAQGDLRALLSRVAVVQKDVDKLTSENSTLQMYIDNLTMQMAKRK</sequence>
<name>A0A5M3MQF6_CONPW</name>
<protein>
    <submittedName>
        <fullName evidence="2">Uncharacterized protein</fullName>
    </submittedName>
</protein>
<feature type="region of interest" description="Disordered" evidence="1">
    <location>
        <begin position="1"/>
        <end position="22"/>
    </location>
</feature>
<dbReference type="OrthoDB" id="2163284at2759"/>
<gene>
    <name evidence="2" type="ORF">CONPUDRAFT_55408</name>
</gene>
<evidence type="ECO:0000313" key="3">
    <source>
        <dbReference type="Proteomes" id="UP000053558"/>
    </source>
</evidence>
<organism evidence="2 3">
    <name type="scientific">Coniophora puteana (strain RWD-64-598)</name>
    <name type="common">Brown rot fungus</name>
    <dbReference type="NCBI Taxonomy" id="741705"/>
    <lineage>
        <taxon>Eukaryota</taxon>
        <taxon>Fungi</taxon>
        <taxon>Dikarya</taxon>
        <taxon>Basidiomycota</taxon>
        <taxon>Agaricomycotina</taxon>
        <taxon>Agaricomycetes</taxon>
        <taxon>Agaricomycetidae</taxon>
        <taxon>Boletales</taxon>
        <taxon>Coniophorineae</taxon>
        <taxon>Coniophoraceae</taxon>
        <taxon>Coniophora</taxon>
    </lineage>
</organism>